<evidence type="ECO:0000313" key="2">
    <source>
        <dbReference type="EMBL" id="KPZ08362.1"/>
    </source>
</evidence>
<evidence type="ECO:0000256" key="1">
    <source>
        <dbReference type="SAM" id="Phobius"/>
    </source>
</evidence>
<evidence type="ECO:0008006" key="4">
    <source>
        <dbReference type="Google" id="ProtNLM"/>
    </source>
</evidence>
<dbReference type="AlphaFoldDB" id="A0A0Q0CB61"/>
<evidence type="ECO:0000313" key="3">
    <source>
        <dbReference type="Proteomes" id="UP000050317"/>
    </source>
</evidence>
<keyword evidence="1" id="KW-0812">Transmembrane</keyword>
<feature type="transmembrane region" description="Helical" evidence="1">
    <location>
        <begin position="58"/>
        <end position="79"/>
    </location>
</feature>
<sequence length="141" mass="15170">MIDQGPVFAFFATQPVAYALLNGAHVLFLGLFMGALIPLDLAILRTLGFAWAATVSSALRRVATTAFVLTACTGLTLFAVRPDDYLGNATFLVKIAAIVLGAMNALVFWSLPYAGVRRILAALSLITWLFILFAGRWIGFS</sequence>
<reference evidence="2 3" key="1">
    <citation type="submission" date="2015-09" db="EMBL/GenBank/DDBJ databases">
        <title>Genome announcement of multiple Pseudomonas syringae strains.</title>
        <authorList>
            <person name="Thakur S."/>
            <person name="Wang P.W."/>
            <person name="Gong Y."/>
            <person name="Weir B.S."/>
            <person name="Guttman D.S."/>
        </authorList>
    </citation>
    <scope>NUCLEOTIDE SEQUENCE [LARGE SCALE GENOMIC DNA]</scope>
    <source>
        <strain evidence="2 3">ICMP3963</strain>
    </source>
</reference>
<organism evidence="2 3">
    <name type="scientific">Pseudomonas syringae pv. viburni</name>
    <dbReference type="NCBI Taxonomy" id="251703"/>
    <lineage>
        <taxon>Bacteria</taxon>
        <taxon>Pseudomonadati</taxon>
        <taxon>Pseudomonadota</taxon>
        <taxon>Gammaproteobacteria</taxon>
        <taxon>Pseudomonadales</taxon>
        <taxon>Pseudomonadaceae</taxon>
        <taxon>Pseudomonas</taxon>
    </lineage>
</organism>
<comment type="caution">
    <text evidence="2">The sequence shown here is derived from an EMBL/GenBank/DDBJ whole genome shotgun (WGS) entry which is preliminary data.</text>
</comment>
<keyword evidence="1" id="KW-1133">Transmembrane helix</keyword>
<dbReference type="PATRIC" id="fig|251703.9.peg.4765"/>
<proteinExistence type="predicted"/>
<protein>
    <recommendedName>
        <fullName evidence="4">DUF2214 domain-containing protein</fullName>
    </recommendedName>
</protein>
<name>A0A0Q0CB61_9PSED</name>
<feature type="transmembrane region" description="Helical" evidence="1">
    <location>
        <begin position="91"/>
        <end position="112"/>
    </location>
</feature>
<dbReference type="EMBL" id="LJRR01000468">
    <property type="protein sequence ID" value="KPZ08362.1"/>
    <property type="molecule type" value="Genomic_DNA"/>
</dbReference>
<gene>
    <name evidence="2" type="ORF">ALO40_03388</name>
</gene>
<feature type="transmembrane region" description="Helical" evidence="1">
    <location>
        <begin position="119"/>
        <end position="138"/>
    </location>
</feature>
<accession>A0A0Q0CB61</accession>
<feature type="transmembrane region" description="Helical" evidence="1">
    <location>
        <begin position="16"/>
        <end position="37"/>
    </location>
</feature>
<dbReference type="Proteomes" id="UP000050317">
    <property type="component" value="Unassembled WGS sequence"/>
</dbReference>
<dbReference type="RefSeq" id="WP_052821540.1">
    <property type="nucleotide sequence ID" value="NZ_JYHK01000037.1"/>
</dbReference>
<keyword evidence="1" id="KW-0472">Membrane</keyword>